<feature type="domain" description="C2H2-type" evidence="11">
    <location>
        <begin position="537"/>
        <end position="565"/>
    </location>
</feature>
<dbReference type="Pfam" id="PF05485">
    <property type="entry name" value="THAP"/>
    <property type="match status" value="1"/>
</dbReference>
<protein>
    <recommendedName>
        <fullName evidence="2">Protein NATD1</fullName>
    </recommendedName>
    <alternativeName>
        <fullName evidence="7">N-acetyltransferase domain-containing protein 1</fullName>
    </alternativeName>
</protein>
<dbReference type="InterPro" id="IPR031165">
    <property type="entry name" value="GNAT_YJDJ"/>
</dbReference>
<dbReference type="SMART" id="SM00355">
    <property type="entry name" value="ZnF_C2H2"/>
    <property type="match status" value="2"/>
</dbReference>
<dbReference type="OrthoDB" id="10253869at2759"/>
<evidence type="ECO:0000256" key="8">
    <source>
        <dbReference type="PROSITE-ProRule" id="PRU00042"/>
    </source>
</evidence>
<keyword evidence="4 8" id="KW-0863">Zinc-finger</keyword>
<dbReference type="PANTHER" id="PTHR42814">
    <property type="entry name" value="AMP-BINDING DOMAIN-CONTAINING PROTEIN"/>
    <property type="match status" value="1"/>
</dbReference>
<evidence type="ECO:0000256" key="4">
    <source>
        <dbReference type="ARBA" id="ARBA00022771"/>
    </source>
</evidence>
<evidence type="ECO:0000256" key="7">
    <source>
        <dbReference type="ARBA" id="ARBA00031876"/>
    </source>
</evidence>
<dbReference type="PROSITE" id="PS00455">
    <property type="entry name" value="AMP_BINDING"/>
    <property type="match status" value="1"/>
</dbReference>
<dbReference type="InterPro" id="IPR000873">
    <property type="entry name" value="AMP-dep_synth/lig_dom"/>
</dbReference>
<dbReference type="SMART" id="SM00980">
    <property type="entry name" value="THAP"/>
    <property type="match status" value="1"/>
</dbReference>
<dbReference type="EMBL" id="CAJFCJ010000002">
    <property type="protein sequence ID" value="CAD5112130.1"/>
    <property type="molecule type" value="Genomic_DNA"/>
</dbReference>
<dbReference type="InterPro" id="IPR013087">
    <property type="entry name" value="Znf_C2H2_type"/>
</dbReference>
<sequence length="1322" mass="152520">MDLPPGVNCLIENCKASTLINPYLGFFRFPKDEQRCLQWICAIPEERISIFKKRPLFMHFNYWICENHFEDNQFESWCQLVKTKDGVKKVKRLKETAVPTLFYFDFVSRTNDEDKIRVKIHMDDVQKLSKHSELKLSASSDLNFEKSDQTQDNNTENQCSGNVGNVNRPRPTYGPIRKTFTRIAKRNSKVKNGPIKVIVERKKAKSDHHNPTSKLVTKHSVDYYSKRRQTVNFFKKQKRIRHGEKKNQLRLTPGSQIIYRKFNESFDRVFQIPFDSNAAQCIRVVLRDVKIKSVILREKSANTINDKDIMDSVSEHNYHQSHEILVNNIISRNSNRSTNKVISKTKQDIYEETEQEDKYENVEIEIVNQEVHLKQVIATKRLYQNRINNDSIEENHNKTINVCNPISENKTKVSHICRKPIALHRGIRSQEPHKEYSNRNIEVELIERDGFLNNTVTRFQLDKNKVKNTNVDQEPRVSKLFPNKVRFNQAAVAHKDTKPKRIRQKPSAGRHVSRKKTTLAHGSKNNSKISTSDVSTLTCLTCGEILKDTKDLRIHMRNVHANKVFLCNVENCNFSTSTKFEMDNHKSLIHPSGLTEKQNVEFSFSSSDSDVVEVISQIESISPKTRHAIKKKEKTKNPLVLHSQSKSSSLITTLTNVHPDRYKTAKVFCNVLKMNKAYLCYNDKVEKKFETLIEAINETCKRKGRNEAYVWYDLHSNRTSLTYNEWFSKSMIVAKHLVDFIQKFDLILLFCKNTQEAIISFTSLQIIGSNTMLIGMRDHFLNILSLFNSKIKAVFIDEDFLSDDILNLLSEIKTIVLDRNDNKLESENIVNFSQFLKSNLSINDKNLPFVDPEDPTIILLTSGSTGQPKMVQKDQLSYLNLSLYLSNMFKSDRFFNDRAFTHFGGFFSVFSSSLGQTIVSTNIPSVSEKNDILEICKREQCDGALFMAYNISDIIEKDGEYLRNSLGSIKTILTSGQMADKNILNNLKNLLSSKIDIIDSYGSTEAGAICYRYWKRKKDFHLYPYVELSIRGEDGQIKQRGEYGNIWVKGCFNLKNFFPPNSKGRENHTSGVNSGWLNVGDVGMIDVEGTLTLSGRQNDVIKVGCLKTYPYKYEDKLNKLDRVKKVIIVGIPDKRLGETLGAVVQFHSKQSSSEDLQYFREKCNDYIKADENYGLMLKIEKILVLETDWPMTLMGKVKRSEIRRISWLSATAKYYLGTTANMAQKLEKTVNHDQNNCNFSITLENDENAMLYYEKRKNNVYEITHTYVPDSYRGQGIAGILMKTALEWIIEVEGRVLPTCSYASDYIKRKNNDSYNSVLIQL</sequence>
<feature type="compositionally biased region" description="Polar residues" evidence="10">
    <location>
        <begin position="150"/>
        <end position="165"/>
    </location>
</feature>
<feature type="region of interest" description="Disordered" evidence="10">
    <location>
        <begin position="494"/>
        <end position="528"/>
    </location>
</feature>
<evidence type="ECO:0000259" key="13">
    <source>
        <dbReference type="PROSITE" id="PS51729"/>
    </source>
</evidence>
<dbReference type="Pfam" id="PF14542">
    <property type="entry name" value="Acetyltransf_CG"/>
    <property type="match status" value="1"/>
</dbReference>
<dbReference type="SMART" id="SM00692">
    <property type="entry name" value="DM3"/>
    <property type="match status" value="1"/>
</dbReference>
<dbReference type="Pfam" id="PF00501">
    <property type="entry name" value="AMP-binding"/>
    <property type="match status" value="1"/>
</dbReference>
<dbReference type="PROSITE" id="PS50950">
    <property type="entry name" value="ZF_THAP"/>
    <property type="match status" value="1"/>
</dbReference>
<evidence type="ECO:0000313" key="14">
    <source>
        <dbReference type="EMBL" id="CAD5112130.1"/>
    </source>
</evidence>
<keyword evidence="3" id="KW-0479">Metal-binding</keyword>
<evidence type="ECO:0000259" key="11">
    <source>
        <dbReference type="PROSITE" id="PS50157"/>
    </source>
</evidence>
<proteinExistence type="inferred from homology"/>
<keyword evidence="5" id="KW-0862">Zinc</keyword>
<gene>
    <name evidence="14" type="ORF">DGYR_LOCUS1328</name>
</gene>
<evidence type="ECO:0000256" key="6">
    <source>
        <dbReference type="ARBA" id="ARBA00023125"/>
    </source>
</evidence>
<feature type="domain" description="N-acetyltransferase" evidence="13">
    <location>
        <begin position="1231"/>
        <end position="1320"/>
    </location>
</feature>
<evidence type="ECO:0000259" key="12">
    <source>
        <dbReference type="PROSITE" id="PS50950"/>
    </source>
</evidence>
<dbReference type="PROSITE" id="PS50157">
    <property type="entry name" value="ZINC_FINGER_C2H2_2"/>
    <property type="match status" value="1"/>
</dbReference>
<dbReference type="Gene3D" id="3.30.300.30">
    <property type="match status" value="1"/>
</dbReference>
<dbReference type="Gene3D" id="3.40.50.12780">
    <property type="entry name" value="N-terminal domain of ligase-like"/>
    <property type="match status" value="1"/>
</dbReference>
<dbReference type="PROSITE" id="PS00028">
    <property type="entry name" value="ZINC_FINGER_C2H2_1"/>
    <property type="match status" value="1"/>
</dbReference>
<name>A0A7I8VA96_9ANNE</name>
<dbReference type="InterPro" id="IPR006612">
    <property type="entry name" value="THAP_Znf"/>
</dbReference>
<dbReference type="CDD" id="cd04301">
    <property type="entry name" value="NAT_SF"/>
    <property type="match status" value="1"/>
</dbReference>
<dbReference type="PROSITE" id="PS51729">
    <property type="entry name" value="GNAT_YJDJ"/>
    <property type="match status" value="1"/>
</dbReference>
<dbReference type="InterPro" id="IPR042099">
    <property type="entry name" value="ANL_N_sf"/>
</dbReference>
<evidence type="ECO:0000256" key="1">
    <source>
        <dbReference type="ARBA" id="ARBA00006233"/>
    </source>
</evidence>
<dbReference type="InterPro" id="IPR045851">
    <property type="entry name" value="AMP-bd_C_sf"/>
</dbReference>
<dbReference type="SUPFAM" id="SSF56801">
    <property type="entry name" value="Acetyl-CoA synthetase-like"/>
    <property type="match status" value="1"/>
</dbReference>
<evidence type="ECO:0000256" key="9">
    <source>
        <dbReference type="PROSITE-ProRule" id="PRU00309"/>
    </source>
</evidence>
<keyword evidence="6 9" id="KW-0238">DNA-binding</keyword>
<dbReference type="GO" id="GO:0003677">
    <property type="term" value="F:DNA binding"/>
    <property type="evidence" value="ECO:0007669"/>
    <property type="project" value="UniProtKB-UniRule"/>
</dbReference>
<accession>A0A7I8VA96</accession>
<comment type="similarity">
    <text evidence="1">Belongs to the NATD1 family.</text>
</comment>
<feature type="domain" description="THAP-type" evidence="12">
    <location>
        <begin position="3"/>
        <end position="102"/>
    </location>
</feature>
<evidence type="ECO:0000256" key="5">
    <source>
        <dbReference type="ARBA" id="ARBA00022833"/>
    </source>
</evidence>
<dbReference type="Proteomes" id="UP000549394">
    <property type="component" value="Unassembled WGS sequence"/>
</dbReference>
<dbReference type="Gene3D" id="3.40.630.30">
    <property type="match status" value="1"/>
</dbReference>
<dbReference type="GO" id="GO:0008270">
    <property type="term" value="F:zinc ion binding"/>
    <property type="evidence" value="ECO:0007669"/>
    <property type="project" value="UniProtKB-KW"/>
</dbReference>
<dbReference type="SUPFAM" id="SSF57716">
    <property type="entry name" value="Glucocorticoid receptor-like (DNA-binding domain)"/>
    <property type="match status" value="1"/>
</dbReference>
<organism evidence="14 15">
    <name type="scientific">Dimorphilus gyrociliatus</name>
    <dbReference type="NCBI Taxonomy" id="2664684"/>
    <lineage>
        <taxon>Eukaryota</taxon>
        <taxon>Metazoa</taxon>
        <taxon>Spiralia</taxon>
        <taxon>Lophotrochozoa</taxon>
        <taxon>Annelida</taxon>
        <taxon>Polychaeta</taxon>
        <taxon>Polychaeta incertae sedis</taxon>
        <taxon>Dinophilidae</taxon>
        <taxon>Dimorphilus</taxon>
    </lineage>
</organism>
<dbReference type="InterPro" id="IPR020845">
    <property type="entry name" value="AMP-binding_CS"/>
</dbReference>
<evidence type="ECO:0000313" key="15">
    <source>
        <dbReference type="Proteomes" id="UP000549394"/>
    </source>
</evidence>
<evidence type="ECO:0000256" key="2">
    <source>
        <dbReference type="ARBA" id="ARBA00020243"/>
    </source>
</evidence>
<evidence type="ECO:0000256" key="3">
    <source>
        <dbReference type="ARBA" id="ARBA00022723"/>
    </source>
</evidence>
<evidence type="ECO:0000256" key="10">
    <source>
        <dbReference type="SAM" id="MobiDB-lite"/>
    </source>
</evidence>
<keyword evidence="15" id="KW-1185">Reference proteome</keyword>
<dbReference type="PANTHER" id="PTHR42814:SF3">
    <property type="entry name" value="BETA-N-ACETYLHEXOSAMINIDASE"/>
    <property type="match status" value="1"/>
</dbReference>
<reference evidence="14 15" key="1">
    <citation type="submission" date="2020-08" db="EMBL/GenBank/DDBJ databases">
        <authorList>
            <person name="Hejnol A."/>
        </authorList>
    </citation>
    <scope>NUCLEOTIDE SEQUENCE [LARGE SCALE GENOMIC DNA]</scope>
</reference>
<dbReference type="SUPFAM" id="SSF55729">
    <property type="entry name" value="Acyl-CoA N-acyltransferases (Nat)"/>
    <property type="match status" value="1"/>
</dbReference>
<dbReference type="InterPro" id="IPR016181">
    <property type="entry name" value="Acyl_CoA_acyltransferase"/>
</dbReference>
<feature type="region of interest" description="Disordered" evidence="10">
    <location>
        <begin position="145"/>
        <end position="175"/>
    </location>
</feature>
<dbReference type="Gene3D" id="3.30.160.60">
    <property type="entry name" value="Classic Zinc Finger"/>
    <property type="match status" value="1"/>
</dbReference>
<comment type="caution">
    <text evidence="14">The sequence shown here is derived from an EMBL/GenBank/DDBJ whole genome shotgun (WGS) entry which is preliminary data.</text>
</comment>